<feature type="domain" description="EF-hand" evidence="4">
    <location>
        <begin position="1779"/>
        <end position="1799"/>
    </location>
</feature>
<dbReference type="Gene3D" id="2.150.10.10">
    <property type="entry name" value="Serralysin-like metalloprotease, C-terminal"/>
    <property type="match status" value="9"/>
</dbReference>
<dbReference type="Pfam" id="PF00353">
    <property type="entry name" value="HemolysinCabind"/>
    <property type="match status" value="15"/>
</dbReference>
<gene>
    <name evidence="5" type="ORF">H6G06_00190</name>
</gene>
<dbReference type="InterPro" id="IPR050557">
    <property type="entry name" value="RTX_toxin/Mannuronan_C5-epim"/>
</dbReference>
<sequence length="2729" mass="289275">MPTIITSATFTSWDALFNNLESKGYIILDLLESQLEEAITNVSSVIVENVDDNVVRINYQQSNNSYVLDFSEILPSVPIIKDFQFVTPEIYFAKTQSDIEHDVLGEIGLGKGLNIITQFDLSEIQLAPVAYIDQIFDLGKINVQLSIDPDGAANLNGTWKKEITIFELGGFSIEFVDPALDLSVDHSGGIGFTMTGNLLINGYDPTQDNEPELLLSGGFGVDVQDTTAVGAAFNLDSNTGDYWQDPFGLKGIQINSLAFQAGWTVGTPGIETFGFGGTVIWKDTTLNRNIDVDANFLYDPLNIDNMALTLTLNTPVSLVQMWTGPVYSFMLQQIDNYAIDLAPINSGLQFLDKLLNVKIQSIDGDGDGTIDPLIQFVPFPTSIGSRSNLLEQGFGINGKLTAWGQEAILLAHVDKENQVLNASLTLSKLDWGFLKLTGADSPNLKLTLKVSPSEQYLQGDGKLEVFGTQIAKIDFKISNTAIIIKDFDLNFFNVLAIDVDNLYVGLDFLNPKASGSGKLTLFGQSLTTGSFNIENYKVSISNFNVGFGSLLGLNNVNLSLDPRNLSGSGSGNLSLFGYSLVSGSFSINGSKLNINNVNLGFGSLLGLNNVNLSLDPRNLSGSGSGNLTLFGQSIAGGSFSINGSQLNISNVNLGFGSLLSLNNVNLSLDPRNLSGSGSGNLTLFGQSIAGGSFSINGSKLNISNVNLGFGSLLGLNNVNLSLDPKNLSGSGSGTLTLFGQSIAGASFSINGSQLNISNVNLGFANVLQLSNLNLSLDPKNLSGSGSGTVKVAGIPLTGASFSVNNGNLTVKGDIDIDAGFLGEFGTSFSVTVGANISNAQASVGFTAFGKKFDFSVSLGSFTSIGGIVEDALLGVIGSIPGYIAELITDGFMSGVSAIANFIYDTASTIWNGITSIFRDIFGGQSDPINYTGDNGNNNKDGNDNKDVLFGNGGNDFLHGRLDDDLVDGGSGNDSLRGGNGKDTIFGGDGNDHILGQNDDDELYGWNGDDYINGDGDSNETYSGGSDKIYGGVGNDFLAGGVGNNLIDGGDGFDTADYRWILTGINVDINNNRVTRTGNTNTNTDGTDTLKSIEEVIAGKGNDTITGDNNANVLDGFWGNDTINGWAGNDTLYGNEGDDLIRGDQGSDLLYGNNGNDTLQGGDDYDTLSGGAGNDYLWGGSGEDKLYGGDGNDTLSGGDGYDTLNGENGSDFVDYSYSTENWKIDLLGTIALRGDTLGDWLYYIENVLGSGGNDTIIGTYGDNALYGLEGNDNLQGLSGNDNLSGGRGNDTLNPGDGNDYVSGEEGEDLVILPGRKDSYTLSGGIAYVTLTRDSWTKNILSVEYFQFDEGTYTASQLFSTIYYGTAGNDNYDAGSGDDTLYGYGGNDYLIGGSENDLLFGGFGNDSLWGELGNDTLFGDDGDDYLAGFLGDDYLAGGFGKDTLYGISGNDTLYGNSGEDYLIGGEGNDILWGEDNNDYLFGEDGNDTLYGGSGNDSLDGGNGDDTLDGGFGNDTLVGGSGNDTLIVQGYKFQYTITYQQFQRPGTTEPVTTIILQGNNETKITTDIENFQFYDGTLTKGRILGTTILGSDGPDNHLRGGIGDDILHGRGGQDYLYGGAGNDELWGDEGNDYLYGENGNDVLYGRAGSGADGTWNYLDGGEGNDSLYGHTANDSLKGGKGDDYIDGGLGTDTLILEGHQSRYTFSGNRVISADGTDTIYNIEKIQFIDGFGNYTYNFVNGKVIDGFIQGGTVFLDANLNGIHDEGEIYTLSNQNGQFQLFIDDATFNQVDTNQDGTIDLSEGRLAMVGGIDSGSELPFEGILTAPVGSPVITPFTSLVERIARKTEGTAEDAKSLIFDKWRVSGAYYLSFSLNPLPQTVIDEDGVYQLVVFDGLITDQNTKFEISFTGLTNPPAIKFNPDTGEDEAWSYPQNFDEPSKTYLIGAQVQLISEQLAAFTGKPINQIIDAVADHFIERNDVTFGFGREVSDIIAKVAPELNENLQLAATFAVEAAVSALNKAVAEYGFESKTYNIYDKLFQVNAKMVSVAQELQDVLGQIINHGQEMTVNEFSNTFNPASLEYRFSNSIYQADNIFPPHTADFSVNLNEDTTYTFAVSDFPFTKGDENDTLKSVIIETLPDQGTLKIGDQVITEETEVSAEDINAGLLTFAPENNTFGDNYTQFVFRVTDGKFFSDELHFATIGVNSVNDVPVAEDDTARTKEGTAVDIDVLSNDQDSDNDALSLAIAIAPMHGTAEINDNGTPENYEDDFIRYIPFADFTGTDVFIYQVDDGNDGKDTATVKLTVNTKPIKGSNQNDNLTGTGGNNYLDGGLGADTMSGGEGNDIYIIDNPGDTIIGEEENGGIDSVRSAVSWVLGDNLENLILTGITAINGTGNDLDNRITGNNAANNLSGGAGNDKLYGRDGDDNLTGAAGNDYLDGGLGADTMSGAEGNDIYIIDNPTDTIIGEEENGGIDIVRSAVSWVLGDNLENLILTGITAINGTGNDLDNRITGNNAANNLSGGAGNDKLYGRDGDDNLTGAAGNDYLDGGLGADTMSGDEGNDIYIIDNPTDTIIGEEENGGIDTVRSAVSWVLGDNLENLTLTGITDINGTGNELNNTIIGNMAANSLSGGAGNDRLYLGIDASVDSVIYAKDDGTDMIRQFNRISGDLLLFSGITDIDVKTVGNSTQFRLGDGIAGNAGFATGDLLVTLSGTSGFSSSNISENITGANFWFF</sequence>
<dbReference type="EMBL" id="JACJQU010000001">
    <property type="protein sequence ID" value="MBD2291935.1"/>
    <property type="molecule type" value="Genomic_DNA"/>
</dbReference>
<dbReference type="PRINTS" id="PR00313">
    <property type="entry name" value="CABNDNGRPT"/>
</dbReference>
<evidence type="ECO:0000259" key="4">
    <source>
        <dbReference type="Pfam" id="PF13202"/>
    </source>
</evidence>
<evidence type="ECO:0000256" key="1">
    <source>
        <dbReference type="ARBA" id="ARBA00004613"/>
    </source>
</evidence>
<keyword evidence="2" id="KW-0964">Secreted</keyword>
<dbReference type="InterPro" id="IPR001343">
    <property type="entry name" value="Hemolysn_Ca-bd"/>
</dbReference>
<organism evidence="5 6">
    <name type="scientific">Anabaena sphaerica FACHB-251</name>
    <dbReference type="NCBI Taxonomy" id="2692883"/>
    <lineage>
        <taxon>Bacteria</taxon>
        <taxon>Bacillati</taxon>
        <taxon>Cyanobacteriota</taxon>
        <taxon>Cyanophyceae</taxon>
        <taxon>Nostocales</taxon>
        <taxon>Nostocaceae</taxon>
        <taxon>Anabaena</taxon>
    </lineage>
</organism>
<dbReference type="SUPFAM" id="SSF51120">
    <property type="entry name" value="beta-Roll"/>
    <property type="match status" value="9"/>
</dbReference>
<feature type="region of interest" description="Disordered" evidence="3">
    <location>
        <begin position="1276"/>
        <end position="1295"/>
    </location>
</feature>
<dbReference type="GO" id="GO:0005509">
    <property type="term" value="F:calcium ion binding"/>
    <property type="evidence" value="ECO:0007669"/>
    <property type="project" value="InterPro"/>
</dbReference>
<evidence type="ECO:0000313" key="6">
    <source>
        <dbReference type="Proteomes" id="UP000662185"/>
    </source>
</evidence>
<evidence type="ECO:0000256" key="2">
    <source>
        <dbReference type="ARBA" id="ARBA00022525"/>
    </source>
</evidence>
<protein>
    <submittedName>
        <fullName evidence="5">Cadherin-like domain-containing protein</fullName>
    </submittedName>
</protein>
<dbReference type="Pfam" id="PF13202">
    <property type="entry name" value="EF-hand_5"/>
    <property type="match status" value="1"/>
</dbReference>
<evidence type="ECO:0000256" key="3">
    <source>
        <dbReference type="SAM" id="MobiDB-lite"/>
    </source>
</evidence>
<dbReference type="PANTHER" id="PTHR38340:SF1">
    <property type="entry name" value="S-LAYER PROTEIN"/>
    <property type="match status" value="1"/>
</dbReference>
<dbReference type="InterPro" id="IPR002048">
    <property type="entry name" value="EF_hand_dom"/>
</dbReference>
<dbReference type="PROSITE" id="PS00330">
    <property type="entry name" value="HEMOLYSIN_CALCIUM"/>
    <property type="match status" value="12"/>
</dbReference>
<evidence type="ECO:0000313" key="5">
    <source>
        <dbReference type="EMBL" id="MBD2291935.1"/>
    </source>
</evidence>
<dbReference type="RefSeq" id="WP_190555915.1">
    <property type="nucleotide sequence ID" value="NZ_JACJQU010000001.1"/>
</dbReference>
<reference evidence="6" key="1">
    <citation type="journal article" date="2020" name="ISME J.">
        <title>Comparative genomics reveals insights into cyanobacterial evolution and habitat adaptation.</title>
        <authorList>
            <person name="Chen M.Y."/>
            <person name="Teng W.K."/>
            <person name="Zhao L."/>
            <person name="Hu C.X."/>
            <person name="Zhou Y.K."/>
            <person name="Han B.P."/>
            <person name="Song L.R."/>
            <person name="Shu W.S."/>
        </authorList>
    </citation>
    <scope>NUCLEOTIDE SEQUENCE [LARGE SCALE GENOMIC DNA]</scope>
    <source>
        <strain evidence="6">FACHB-251</strain>
    </source>
</reference>
<dbReference type="Gene3D" id="2.60.40.3440">
    <property type="match status" value="1"/>
</dbReference>
<comment type="subcellular location">
    <subcellularLocation>
        <location evidence="1">Secreted</location>
    </subcellularLocation>
</comment>
<dbReference type="GO" id="GO:0005576">
    <property type="term" value="C:extracellular region"/>
    <property type="evidence" value="ECO:0007669"/>
    <property type="project" value="UniProtKB-SubCell"/>
</dbReference>
<proteinExistence type="predicted"/>
<dbReference type="InterPro" id="IPR011049">
    <property type="entry name" value="Serralysin-like_metalloprot_C"/>
</dbReference>
<accession>A0A927A078</accession>
<comment type="caution">
    <text evidence="5">The sequence shown here is derived from an EMBL/GenBank/DDBJ whole genome shotgun (WGS) entry which is preliminary data.</text>
</comment>
<dbReference type="Proteomes" id="UP000662185">
    <property type="component" value="Unassembled WGS sequence"/>
</dbReference>
<dbReference type="Pfam" id="PF17963">
    <property type="entry name" value="Big_9"/>
    <property type="match status" value="1"/>
</dbReference>
<name>A0A927A078_9NOST</name>
<dbReference type="PANTHER" id="PTHR38340">
    <property type="entry name" value="S-LAYER PROTEIN"/>
    <property type="match status" value="1"/>
</dbReference>
<keyword evidence="6" id="KW-1185">Reference proteome</keyword>
<dbReference type="InterPro" id="IPR018511">
    <property type="entry name" value="Hemolysin-typ_Ca-bd_CS"/>
</dbReference>